<feature type="region of interest" description="Disordered" evidence="1">
    <location>
        <begin position="228"/>
        <end position="256"/>
    </location>
</feature>
<protein>
    <submittedName>
        <fullName evidence="2">Uncharacterized protein</fullName>
    </submittedName>
</protein>
<evidence type="ECO:0000313" key="2">
    <source>
        <dbReference type="EMBL" id="QHS91923.1"/>
    </source>
</evidence>
<proteinExistence type="predicted"/>
<dbReference type="EMBL" id="MN739166">
    <property type="protein sequence ID" value="QHS91923.1"/>
    <property type="molecule type" value="Genomic_DNA"/>
</dbReference>
<dbReference type="AlphaFoldDB" id="A0A6C0BKT0"/>
<dbReference type="Pfam" id="PF19150">
    <property type="entry name" value="DUF5832"/>
    <property type="match status" value="1"/>
</dbReference>
<sequence>MSTTAREEFLEDDPEITGQKFCLLSFLSPEKVLISKDAFFFSRFVEQYEFALRVKSLEQYMVKTIQSINTKLDEHASKFDTMDLSGVADTCRGSRVRIDNVMDSLQTFIKDNQGEMKETKMKESYEDWLFNSRAKLEEEFLAKNNFQTTVRGLKVRGIFSSQGEAEARSKKMQRMDTLHNIFLGEVGKWLPWDPAPTEVSNQEYAEDQLNTLMKKYKENEDAREMFMRETRQKGGSKPISVSRPSESVNEMFGSAPDLALQRKMEAAVEAKKE</sequence>
<evidence type="ECO:0000256" key="1">
    <source>
        <dbReference type="SAM" id="MobiDB-lite"/>
    </source>
</evidence>
<organism evidence="2">
    <name type="scientific">viral metagenome</name>
    <dbReference type="NCBI Taxonomy" id="1070528"/>
    <lineage>
        <taxon>unclassified sequences</taxon>
        <taxon>metagenomes</taxon>
        <taxon>organismal metagenomes</taxon>
    </lineage>
</organism>
<name>A0A6C0BKT0_9ZZZZ</name>
<reference evidence="2" key="1">
    <citation type="journal article" date="2020" name="Nature">
        <title>Giant virus diversity and host interactions through global metagenomics.</title>
        <authorList>
            <person name="Schulz F."/>
            <person name="Roux S."/>
            <person name="Paez-Espino D."/>
            <person name="Jungbluth S."/>
            <person name="Walsh D.A."/>
            <person name="Denef V.J."/>
            <person name="McMahon K.D."/>
            <person name="Konstantinidis K.T."/>
            <person name="Eloe-Fadrosh E.A."/>
            <person name="Kyrpides N.C."/>
            <person name="Woyke T."/>
        </authorList>
    </citation>
    <scope>NUCLEOTIDE SEQUENCE</scope>
    <source>
        <strain evidence="2">GVMAG-M-3300013285-6</strain>
    </source>
</reference>
<accession>A0A6C0BKT0</accession>
<dbReference type="InterPro" id="IPR043872">
    <property type="entry name" value="DUF5832"/>
</dbReference>